<dbReference type="GeneID" id="29945060"/>
<dbReference type="InterPro" id="IPR020843">
    <property type="entry name" value="ER"/>
</dbReference>
<dbReference type="Proteomes" id="UP000241426">
    <property type="component" value="Unassembled WGS sequence"/>
</dbReference>
<evidence type="ECO:0000313" key="3">
    <source>
        <dbReference type="EMBL" id="PSU98169.1"/>
    </source>
</evidence>
<dbReference type="InterPro" id="IPR036291">
    <property type="entry name" value="NAD(P)-bd_dom_sf"/>
</dbReference>
<dbReference type="GO" id="GO:0005829">
    <property type="term" value="C:cytosol"/>
    <property type="evidence" value="ECO:0007669"/>
    <property type="project" value="TreeGrafter"/>
</dbReference>
<keyword evidence="1" id="KW-0521">NADP</keyword>
<protein>
    <submittedName>
        <fullName evidence="3">Dehydrogenase</fullName>
    </submittedName>
</protein>
<dbReference type="InterPro" id="IPR013149">
    <property type="entry name" value="ADH-like_C"/>
</dbReference>
<reference evidence="3 4" key="1">
    <citation type="submission" date="2018-01" db="EMBL/GenBank/DDBJ databases">
        <title>Whole genome sequencing of Histamine producing bacteria.</title>
        <authorList>
            <person name="Butler K."/>
        </authorList>
    </citation>
    <scope>NUCLEOTIDE SEQUENCE [LARGE SCALE GENOMIC DNA]</scope>
    <source>
        <strain evidence="3 4">FS-7.2</strain>
    </source>
</reference>
<dbReference type="RefSeq" id="WP_036793982.1">
    <property type="nucleotide sequence ID" value="NZ_LN794352.1"/>
</dbReference>
<gene>
    <name evidence="3" type="ORF">C9J27_12970</name>
</gene>
<dbReference type="Gene3D" id="3.40.50.720">
    <property type="entry name" value="NAD(P)-binding Rossmann-like Domain"/>
    <property type="match status" value="1"/>
</dbReference>
<dbReference type="GO" id="GO:0003960">
    <property type="term" value="F:quinone reductase (NADPH) activity"/>
    <property type="evidence" value="ECO:0007669"/>
    <property type="project" value="TreeGrafter"/>
</dbReference>
<evidence type="ECO:0000313" key="4">
    <source>
        <dbReference type="Proteomes" id="UP000241426"/>
    </source>
</evidence>
<comment type="caution">
    <text evidence="3">The sequence shown here is derived from an EMBL/GenBank/DDBJ whole genome shotgun (WGS) entry which is preliminary data.</text>
</comment>
<accession>A0A2T3KGU4</accession>
<dbReference type="Pfam" id="PF08240">
    <property type="entry name" value="ADH_N"/>
    <property type="match status" value="1"/>
</dbReference>
<organism evidence="3 4">
    <name type="scientific">Photobacterium kishitanii</name>
    <dbReference type="NCBI Taxonomy" id="318456"/>
    <lineage>
        <taxon>Bacteria</taxon>
        <taxon>Pseudomonadati</taxon>
        <taxon>Pseudomonadota</taxon>
        <taxon>Gammaproteobacteria</taxon>
        <taxon>Vibrionales</taxon>
        <taxon>Vibrionaceae</taxon>
        <taxon>Photobacterium</taxon>
    </lineage>
</organism>
<dbReference type="GO" id="GO:0035925">
    <property type="term" value="F:mRNA 3'-UTR AU-rich region binding"/>
    <property type="evidence" value="ECO:0007669"/>
    <property type="project" value="TreeGrafter"/>
</dbReference>
<proteinExistence type="predicted"/>
<dbReference type="GO" id="GO:0070402">
    <property type="term" value="F:NADPH binding"/>
    <property type="evidence" value="ECO:0007669"/>
    <property type="project" value="TreeGrafter"/>
</dbReference>
<sequence>MQAWILQQPDGLQALSLMTTAKPVPAADEICVKVAAVGLNPIDYKLTEWGYATWDYPQIIGLDVAGSIDSVGTNVHQFKINERVIFFADPRTASGFAEYVCVKAIAVSRIPLTLSFTDAAALPCAGYSAWVAVHDKLQVVAGQHIAITGAGGGVGGFAAQLAKLAGAHVYAIAERQHHPRLLSYGIDAVICPQQNVALELINLTEDRLLHGVIDCISAQSGSMMSALVRYNGHIVMVANQFDQVPLLATTKALSIHEVALHGTYAHGGPEHITHLADIGNNLSNLVADGRLYSMVEKIVPFEKLDLALTKLKNQTHSGKIVVHISK</sequence>
<dbReference type="eggNOG" id="COG0604">
    <property type="taxonomic scope" value="Bacteria"/>
</dbReference>
<dbReference type="AlphaFoldDB" id="A0A0B7J6S2"/>
<dbReference type="InterPro" id="IPR013154">
    <property type="entry name" value="ADH-like_N"/>
</dbReference>
<name>A0A0B7J6S2_9GAMM</name>
<dbReference type="InterPro" id="IPR011032">
    <property type="entry name" value="GroES-like_sf"/>
</dbReference>
<dbReference type="PANTHER" id="PTHR48106:SF7">
    <property type="entry name" value="DEHYDROGENASE, ZINC-CONTAINING, PUTATIVE (AFU_ORTHOLOGUE AFUA_5G10220)-RELATED"/>
    <property type="match status" value="1"/>
</dbReference>
<dbReference type="SUPFAM" id="SSF50129">
    <property type="entry name" value="GroES-like"/>
    <property type="match status" value="1"/>
</dbReference>
<dbReference type="EMBL" id="PYNF01000010">
    <property type="protein sequence ID" value="PSU98169.1"/>
    <property type="molecule type" value="Genomic_DNA"/>
</dbReference>
<dbReference type="PANTHER" id="PTHR48106">
    <property type="entry name" value="QUINONE OXIDOREDUCTASE PIG3-RELATED"/>
    <property type="match status" value="1"/>
</dbReference>
<dbReference type="SUPFAM" id="SSF51735">
    <property type="entry name" value="NAD(P)-binding Rossmann-fold domains"/>
    <property type="match status" value="1"/>
</dbReference>
<accession>A0A0B7J6S2</accession>
<evidence type="ECO:0000256" key="2">
    <source>
        <dbReference type="ARBA" id="ARBA00023002"/>
    </source>
</evidence>
<dbReference type="SMART" id="SM00829">
    <property type="entry name" value="PKS_ER"/>
    <property type="match status" value="1"/>
</dbReference>
<dbReference type="Gene3D" id="3.90.180.10">
    <property type="entry name" value="Medium-chain alcohol dehydrogenases, catalytic domain"/>
    <property type="match status" value="1"/>
</dbReference>
<dbReference type="Pfam" id="PF00107">
    <property type="entry name" value="ADH_zinc_N"/>
    <property type="match status" value="1"/>
</dbReference>
<keyword evidence="2" id="KW-0560">Oxidoreductase</keyword>
<evidence type="ECO:0000256" key="1">
    <source>
        <dbReference type="ARBA" id="ARBA00022857"/>
    </source>
</evidence>